<sequence length="160" mass="16500">MIVAVAAAEFTAVASDTFMITAGEIGIEVGMMLAIDAFVEIPIPIVDDCDIVDVVSSSIEVIINVSVVVAVTVLAAEFAPTVLDEVAVVTGTTVKAMLVLNSSVKGSLAGAVVSETVKSGMYVVNNEMMFELLSLVLELRIGVVAVVSSEVLGIIPTTII</sequence>
<evidence type="ECO:0000313" key="2">
    <source>
        <dbReference type="EMBL" id="CAF1595905.1"/>
    </source>
</evidence>
<comment type="caution">
    <text evidence="2">The sequence shown here is derived from an EMBL/GenBank/DDBJ whole genome shotgun (WGS) entry which is preliminary data.</text>
</comment>
<dbReference type="EMBL" id="CAJNOW010011281">
    <property type="protein sequence ID" value="CAF1595905.1"/>
    <property type="molecule type" value="Genomic_DNA"/>
</dbReference>
<evidence type="ECO:0000313" key="4">
    <source>
        <dbReference type="Proteomes" id="UP000663834"/>
    </source>
</evidence>
<name>A0A816AJW9_9BILA</name>
<protein>
    <submittedName>
        <fullName evidence="2">Uncharacterized protein</fullName>
    </submittedName>
</protein>
<evidence type="ECO:0000313" key="3">
    <source>
        <dbReference type="EMBL" id="CAF2099407.1"/>
    </source>
</evidence>
<evidence type="ECO:0000313" key="1">
    <source>
        <dbReference type="EMBL" id="CAF1131460.1"/>
    </source>
</evidence>
<dbReference type="Proteomes" id="UP000663855">
    <property type="component" value="Unassembled WGS sequence"/>
</dbReference>
<dbReference type="EMBL" id="CAJNRE010011199">
    <property type="protein sequence ID" value="CAF2099407.1"/>
    <property type="molecule type" value="Genomic_DNA"/>
</dbReference>
<proteinExistence type="predicted"/>
<dbReference type="Proteomes" id="UP000663824">
    <property type="component" value="Unassembled WGS sequence"/>
</dbReference>
<reference evidence="2" key="1">
    <citation type="submission" date="2021-02" db="EMBL/GenBank/DDBJ databases">
        <authorList>
            <person name="Nowell W R."/>
        </authorList>
    </citation>
    <scope>NUCLEOTIDE SEQUENCE</scope>
</reference>
<dbReference type="Proteomes" id="UP000663834">
    <property type="component" value="Unassembled WGS sequence"/>
</dbReference>
<dbReference type="AlphaFoldDB" id="A0A816AJW9"/>
<gene>
    <name evidence="1" type="ORF">CJN711_LOCUS8577</name>
    <name evidence="2" type="ORF">KQP761_LOCUS21710</name>
    <name evidence="3" type="ORF">MBJ925_LOCUS21991</name>
</gene>
<dbReference type="EMBL" id="CAJNOV010003208">
    <property type="protein sequence ID" value="CAF1131460.1"/>
    <property type="molecule type" value="Genomic_DNA"/>
</dbReference>
<accession>A0A816AJW9</accession>
<organism evidence="2 4">
    <name type="scientific">Rotaria magnacalcarata</name>
    <dbReference type="NCBI Taxonomy" id="392030"/>
    <lineage>
        <taxon>Eukaryota</taxon>
        <taxon>Metazoa</taxon>
        <taxon>Spiralia</taxon>
        <taxon>Gnathifera</taxon>
        <taxon>Rotifera</taxon>
        <taxon>Eurotatoria</taxon>
        <taxon>Bdelloidea</taxon>
        <taxon>Philodinida</taxon>
        <taxon>Philodinidae</taxon>
        <taxon>Rotaria</taxon>
    </lineage>
</organism>